<comment type="caution">
    <text evidence="2">The sequence shown here is derived from an EMBL/GenBank/DDBJ whole genome shotgun (WGS) entry which is preliminary data.</text>
</comment>
<proteinExistence type="predicted"/>
<dbReference type="Proteomes" id="UP001530315">
    <property type="component" value="Unassembled WGS sequence"/>
</dbReference>
<evidence type="ECO:0000256" key="1">
    <source>
        <dbReference type="SAM" id="SignalP"/>
    </source>
</evidence>
<gene>
    <name evidence="2" type="ORF">ACHAW5_004536</name>
</gene>
<keyword evidence="1" id="KW-0732">Signal</keyword>
<feature type="signal peptide" evidence="1">
    <location>
        <begin position="1"/>
        <end position="18"/>
    </location>
</feature>
<evidence type="ECO:0008006" key="4">
    <source>
        <dbReference type="Google" id="ProtNLM"/>
    </source>
</evidence>
<protein>
    <recommendedName>
        <fullName evidence="4">Sulfotransferase domain-containing protein</fullName>
    </recommendedName>
</protein>
<dbReference type="EMBL" id="JALLAZ020000604">
    <property type="protein sequence ID" value="KAL3791118.1"/>
    <property type="molecule type" value="Genomic_DNA"/>
</dbReference>
<reference evidence="2 3" key="1">
    <citation type="submission" date="2024-10" db="EMBL/GenBank/DDBJ databases">
        <title>Updated reference genomes for cyclostephanoid diatoms.</title>
        <authorList>
            <person name="Roberts W.R."/>
            <person name="Alverson A.J."/>
        </authorList>
    </citation>
    <scope>NUCLEOTIDE SEQUENCE [LARGE SCALE GENOMIC DNA]</scope>
    <source>
        <strain evidence="2 3">AJA276-08</strain>
    </source>
</reference>
<organism evidence="2 3">
    <name type="scientific">Stephanodiscus triporus</name>
    <dbReference type="NCBI Taxonomy" id="2934178"/>
    <lineage>
        <taxon>Eukaryota</taxon>
        <taxon>Sar</taxon>
        <taxon>Stramenopiles</taxon>
        <taxon>Ochrophyta</taxon>
        <taxon>Bacillariophyta</taxon>
        <taxon>Coscinodiscophyceae</taxon>
        <taxon>Thalassiosirophycidae</taxon>
        <taxon>Stephanodiscales</taxon>
        <taxon>Stephanodiscaceae</taxon>
        <taxon>Stephanodiscus</taxon>
    </lineage>
</organism>
<accession>A0ABD3PTI4</accession>
<feature type="chain" id="PRO_5044845095" description="Sulfotransferase domain-containing protein" evidence="1">
    <location>
        <begin position="19"/>
        <end position="544"/>
    </location>
</feature>
<sequence length="544" mass="62288">MLRLTLIAGLFNLLALSALFIKCNKGYREAAHKLLSDAPELSHTTTATGDDDDDYDEIDQGRTTERDVAIVSASGGGYTPSHLRWDMPSIEEPEDWSFKMPRYCENAAKFRPDREQKIIVHFHMQHNAGTEFWQFASRFTPCATRACWQDSKHCMVSYNEEVEAENIRQNYINHGVQYVSYELMLPPRFPLPFVSETARRGIFFTTIVRNPFKRFLTYVRRHASFTSLKGDMSNGRSPFWIDLQERRKRRVYAGDNLNARWLSGAIEHISIDHVNIAKCRLQLFDLVIADNLYEYALKKVMCPLNNWKGGRDARGKILCDDTVSKEEHKSKPDPLNGTDAHFIGAWVERLRPSFEIYDYARLISWKQLNERGVKDLPELSEVPSYMETLARYTNMEVTDIHFKEIKRVNLENEDHFHPPVEFCNRMKKIWTSNPDASRVSSLPRGGAAAAAAAAFNPFPAGYNPFGFGLTDLGKTFLDFEGSIESDVGRFLSTLKSGGGKRKSASVLKDQWLEIVRVSKTGQSMRIYRRLDDMIEFCLKAGLVD</sequence>
<keyword evidence="3" id="KW-1185">Reference proteome</keyword>
<name>A0ABD3PTI4_9STRA</name>
<evidence type="ECO:0000313" key="3">
    <source>
        <dbReference type="Proteomes" id="UP001530315"/>
    </source>
</evidence>
<evidence type="ECO:0000313" key="2">
    <source>
        <dbReference type="EMBL" id="KAL3791118.1"/>
    </source>
</evidence>
<dbReference type="AlphaFoldDB" id="A0ABD3PTI4"/>